<feature type="region of interest" description="Disordered" evidence="11">
    <location>
        <begin position="15"/>
        <end position="63"/>
    </location>
</feature>
<evidence type="ECO:0000256" key="3">
    <source>
        <dbReference type="ARBA" id="ARBA00022475"/>
    </source>
</evidence>
<dbReference type="Proteomes" id="UP000677803">
    <property type="component" value="Unassembled WGS sequence"/>
</dbReference>
<dbReference type="InterPro" id="IPR013821">
    <property type="entry name" value="K_chnl_volt-dep_KCNQ_C"/>
</dbReference>
<evidence type="ECO:0000256" key="10">
    <source>
        <dbReference type="ARBA" id="ARBA00034430"/>
    </source>
</evidence>
<keyword evidence="9" id="KW-0407">Ion channel</keyword>
<protein>
    <submittedName>
        <fullName evidence="13">(Atlantic silverside) hypothetical protein</fullName>
    </submittedName>
</protein>
<sequence length="186" mass="20971">MPIATVKTQEILQGNVVRESAEGHGTVDGEGLKQEEEATPVEGGEEEEAFRSRSRSSSVGGARMRCSPPWDRIMKFHVAKKKFKETLRPYDVKDVIEQYSAGHLDMLCRIKSLQTRYRRAPHPKTPLILYTCIRGVETESNMAAEDGFDEKGCHCEISVEDLLPSIKTVIRAVRWVSPFWVSPLPI</sequence>
<dbReference type="PANTHER" id="PTHR47735:SF8">
    <property type="entry name" value="POTASSIUM VOLTAGE-GATED CHANNEL SUBFAMILY KQT MEMBER 5"/>
    <property type="match status" value="1"/>
</dbReference>
<comment type="caution">
    <text evidence="13">The sequence shown here is derived from an EMBL/GenBank/DDBJ whole genome shotgun (WGS) entry which is preliminary data.</text>
</comment>
<keyword evidence="2" id="KW-0813">Transport</keyword>
<evidence type="ECO:0000256" key="9">
    <source>
        <dbReference type="ARBA" id="ARBA00023303"/>
    </source>
</evidence>
<dbReference type="GO" id="GO:0008076">
    <property type="term" value="C:voltage-gated potassium channel complex"/>
    <property type="evidence" value="ECO:0007669"/>
    <property type="project" value="TreeGrafter"/>
</dbReference>
<evidence type="ECO:0000256" key="2">
    <source>
        <dbReference type="ARBA" id="ARBA00022448"/>
    </source>
</evidence>
<dbReference type="Gene3D" id="6.10.140.1910">
    <property type="match status" value="1"/>
</dbReference>
<evidence type="ECO:0000256" key="7">
    <source>
        <dbReference type="ARBA" id="ARBA00022958"/>
    </source>
</evidence>
<organism evidence="13 14">
    <name type="scientific">Menidia menidia</name>
    <name type="common">Atlantic silverside</name>
    <dbReference type="NCBI Taxonomy" id="238744"/>
    <lineage>
        <taxon>Eukaryota</taxon>
        <taxon>Metazoa</taxon>
        <taxon>Chordata</taxon>
        <taxon>Craniata</taxon>
        <taxon>Vertebrata</taxon>
        <taxon>Euteleostomi</taxon>
        <taxon>Actinopterygii</taxon>
        <taxon>Neopterygii</taxon>
        <taxon>Teleostei</taxon>
        <taxon>Neoteleostei</taxon>
        <taxon>Acanthomorphata</taxon>
        <taxon>Ovalentaria</taxon>
        <taxon>Atherinomorphae</taxon>
        <taxon>Atheriniformes</taxon>
        <taxon>Atherinopsidae</taxon>
        <taxon>Menidiinae</taxon>
        <taxon>Menidia</taxon>
    </lineage>
</organism>
<keyword evidence="8" id="KW-0406">Ion transport</keyword>
<evidence type="ECO:0000313" key="13">
    <source>
        <dbReference type="EMBL" id="CAG5865245.1"/>
    </source>
</evidence>
<evidence type="ECO:0000256" key="11">
    <source>
        <dbReference type="SAM" id="MobiDB-lite"/>
    </source>
</evidence>
<keyword evidence="3" id="KW-0472">Membrane</keyword>
<reference evidence="13" key="1">
    <citation type="submission" date="2021-05" db="EMBL/GenBank/DDBJ databases">
        <authorList>
            <person name="Tigano A."/>
        </authorList>
    </citation>
    <scope>NUCLEOTIDE SEQUENCE</scope>
</reference>
<dbReference type="Pfam" id="PF03520">
    <property type="entry name" value="KCNQ_channel"/>
    <property type="match status" value="2"/>
</dbReference>
<comment type="catalytic activity">
    <reaction evidence="10">
        <text>K(+)(in) = K(+)(out)</text>
        <dbReference type="Rhea" id="RHEA:29463"/>
        <dbReference type="ChEBI" id="CHEBI:29103"/>
    </reaction>
</comment>
<evidence type="ECO:0000313" key="14">
    <source>
        <dbReference type="Proteomes" id="UP000677803"/>
    </source>
</evidence>
<evidence type="ECO:0000256" key="5">
    <source>
        <dbReference type="ARBA" id="ARBA00022826"/>
    </source>
</evidence>
<evidence type="ECO:0000256" key="6">
    <source>
        <dbReference type="ARBA" id="ARBA00022882"/>
    </source>
</evidence>
<evidence type="ECO:0000256" key="8">
    <source>
        <dbReference type="ARBA" id="ARBA00023065"/>
    </source>
</evidence>
<keyword evidence="7" id="KW-0630">Potassium</keyword>
<evidence type="ECO:0000256" key="1">
    <source>
        <dbReference type="ARBA" id="ARBA00004651"/>
    </source>
</evidence>
<dbReference type="InterPro" id="IPR003937">
    <property type="entry name" value="K_chnl_volt-dep_KCNQ"/>
</dbReference>
<proteinExistence type="predicted"/>
<dbReference type="GO" id="GO:0005249">
    <property type="term" value="F:voltage-gated potassium channel activity"/>
    <property type="evidence" value="ECO:0007669"/>
    <property type="project" value="InterPro"/>
</dbReference>
<feature type="compositionally biased region" description="Basic and acidic residues" evidence="11">
    <location>
        <begin position="19"/>
        <end position="36"/>
    </location>
</feature>
<feature type="domain" description="Potassium channel voltage dependent KCNQ C-terminal" evidence="12">
    <location>
        <begin position="72"/>
        <end position="116"/>
    </location>
</feature>
<comment type="subcellular location">
    <subcellularLocation>
        <location evidence="1">Cell membrane</location>
        <topology evidence="1">Multi-pass membrane protein</topology>
    </subcellularLocation>
</comment>
<evidence type="ECO:0000256" key="4">
    <source>
        <dbReference type="ARBA" id="ARBA00022538"/>
    </source>
</evidence>
<feature type="compositionally biased region" description="Acidic residues" evidence="11">
    <location>
        <begin position="37"/>
        <end position="48"/>
    </location>
</feature>
<evidence type="ECO:0000259" key="12">
    <source>
        <dbReference type="Pfam" id="PF03520"/>
    </source>
</evidence>
<accession>A0A8S4AEK7</accession>
<dbReference type="AlphaFoldDB" id="A0A8S4AEK7"/>
<dbReference type="OrthoDB" id="8879391at2759"/>
<keyword evidence="4" id="KW-0633">Potassium transport</keyword>
<feature type="domain" description="Potassium channel voltage dependent KCNQ C-terminal" evidence="12">
    <location>
        <begin position="137"/>
        <end position="176"/>
    </location>
</feature>
<dbReference type="PANTHER" id="PTHR47735">
    <property type="entry name" value="POTASSIUM VOLTAGE-GATED CHANNEL SUBFAMILY KQT MEMBER 4"/>
    <property type="match status" value="1"/>
</dbReference>
<keyword evidence="3" id="KW-1003">Cell membrane</keyword>
<keyword evidence="14" id="KW-1185">Reference proteome</keyword>
<keyword evidence="5" id="KW-0631">Potassium channel</keyword>
<gene>
    <name evidence="13" type="ORF">MMEN_LOCUS1877</name>
</gene>
<name>A0A8S4AEK7_9TELE</name>
<dbReference type="EMBL" id="CAJRST010000780">
    <property type="protein sequence ID" value="CAG5865245.1"/>
    <property type="molecule type" value="Genomic_DNA"/>
</dbReference>
<keyword evidence="6" id="KW-0851">Voltage-gated channel</keyword>